<gene>
    <name evidence="2" type="primary">ORF82263</name>
</gene>
<dbReference type="InterPro" id="IPR049945">
    <property type="entry name" value="AAA_22"/>
</dbReference>
<protein>
    <recommendedName>
        <fullName evidence="1">ORC1/DEAH AAA+ ATPase domain-containing protein</fullName>
    </recommendedName>
</protein>
<feature type="domain" description="ORC1/DEAH AAA+ ATPase" evidence="1">
    <location>
        <begin position="37"/>
        <end position="165"/>
    </location>
</feature>
<organism evidence="2">
    <name type="scientific">Arion vulgaris</name>
    <dbReference type="NCBI Taxonomy" id="1028688"/>
    <lineage>
        <taxon>Eukaryota</taxon>
        <taxon>Metazoa</taxon>
        <taxon>Spiralia</taxon>
        <taxon>Lophotrochozoa</taxon>
        <taxon>Mollusca</taxon>
        <taxon>Gastropoda</taxon>
        <taxon>Heterobranchia</taxon>
        <taxon>Euthyneura</taxon>
        <taxon>Panpulmonata</taxon>
        <taxon>Eupulmonata</taxon>
        <taxon>Stylommatophora</taxon>
        <taxon>Helicina</taxon>
        <taxon>Arionoidea</taxon>
        <taxon>Arionidae</taxon>
        <taxon>Arion</taxon>
    </lineage>
</organism>
<reference evidence="2" key="1">
    <citation type="submission" date="2014-12" db="EMBL/GenBank/DDBJ databases">
        <title>Insight into the proteome of Arion vulgaris.</title>
        <authorList>
            <person name="Aradska J."/>
            <person name="Bulat T."/>
            <person name="Smidak R."/>
            <person name="Sarate P."/>
            <person name="Gangsoo J."/>
            <person name="Sialana F."/>
            <person name="Bilban M."/>
            <person name="Lubec G."/>
        </authorList>
    </citation>
    <scope>NUCLEOTIDE SEQUENCE</scope>
    <source>
        <tissue evidence="2">Skin</tissue>
    </source>
</reference>
<dbReference type="SUPFAM" id="SSF52540">
    <property type="entry name" value="P-loop containing nucleoside triphosphate hydrolases"/>
    <property type="match status" value="1"/>
</dbReference>
<accession>A0A0B6ZX44</accession>
<evidence type="ECO:0000313" key="2">
    <source>
        <dbReference type="EMBL" id="CEK72401.1"/>
    </source>
</evidence>
<dbReference type="EMBL" id="HACG01025536">
    <property type="protein sequence ID" value="CEK72401.1"/>
    <property type="molecule type" value="Transcribed_RNA"/>
</dbReference>
<dbReference type="InterPro" id="IPR027417">
    <property type="entry name" value="P-loop_NTPase"/>
</dbReference>
<dbReference type="AlphaFoldDB" id="A0A0B6ZX44"/>
<evidence type="ECO:0000259" key="1">
    <source>
        <dbReference type="Pfam" id="PF13401"/>
    </source>
</evidence>
<sequence length="382" mass="43819">MELCHLQTTKMATKEATANIREEEKRNIVASLLPGHIIQICGPPMVGKSTLVKQVFDECVPEHSFLCHNFTCENNYSYHDLLHVIAEGLGSDPTSISEVNEDIILSELDATFRKSRNSHHVLVFHKCQGFLRGDARSTGQDTGFLDLLRQIISKFSDTFKLSVVLTSYIRFPLKGQNASTIEIGALNFWDIVSVLQHYATDSNILPYVSTCLNTIPLPGAVRLFAEEFLSNNSHKQPPEVMEELLVQDENFLSMVFLNKLDMVEKWVPPSILTSMVHFCHSIGSSFTEEHLQCVVSGQTTLQWSRVLKYLLRKYIVWSFEMSGTNRLVVHPLLVYYWMQCRCHNHLVLQGKWYDHSCNRFTDFLCRLLRSTEMNMVEHKQKS</sequence>
<name>A0A0B6ZX44_9EUPU</name>
<dbReference type="Pfam" id="PF13401">
    <property type="entry name" value="AAA_22"/>
    <property type="match status" value="1"/>
</dbReference>
<dbReference type="GO" id="GO:0016887">
    <property type="term" value="F:ATP hydrolysis activity"/>
    <property type="evidence" value="ECO:0007669"/>
    <property type="project" value="InterPro"/>
</dbReference>
<dbReference type="Gene3D" id="3.40.50.300">
    <property type="entry name" value="P-loop containing nucleotide triphosphate hydrolases"/>
    <property type="match status" value="1"/>
</dbReference>
<proteinExistence type="predicted"/>